<dbReference type="PANTHER" id="PTHR12461:SF105">
    <property type="entry name" value="HYPOXIA-INDUCIBLE FACTOR 1-ALPHA INHIBITOR"/>
    <property type="match status" value="1"/>
</dbReference>
<name>A0A7S2GJF2_9STRA</name>
<feature type="domain" description="JmjC" evidence="2">
    <location>
        <begin position="205"/>
        <end position="366"/>
    </location>
</feature>
<protein>
    <recommendedName>
        <fullName evidence="2">JmjC domain-containing protein</fullName>
    </recommendedName>
</protein>
<gene>
    <name evidence="3" type="ORF">DSPE1174_LOCUS22091</name>
</gene>
<feature type="transmembrane region" description="Helical" evidence="1">
    <location>
        <begin position="6"/>
        <end position="23"/>
    </location>
</feature>
<dbReference type="PROSITE" id="PS51184">
    <property type="entry name" value="JMJC"/>
    <property type="match status" value="1"/>
</dbReference>
<dbReference type="InterPro" id="IPR003347">
    <property type="entry name" value="JmjC_dom"/>
</dbReference>
<dbReference type="AlphaFoldDB" id="A0A7S2GJF2"/>
<dbReference type="SMART" id="SM00558">
    <property type="entry name" value="JmjC"/>
    <property type="match status" value="1"/>
</dbReference>
<reference evidence="3" key="1">
    <citation type="submission" date="2021-01" db="EMBL/GenBank/DDBJ databases">
        <authorList>
            <person name="Corre E."/>
            <person name="Pelletier E."/>
            <person name="Niang G."/>
            <person name="Scheremetjew M."/>
            <person name="Finn R."/>
            <person name="Kale V."/>
            <person name="Holt S."/>
            <person name="Cochrane G."/>
            <person name="Meng A."/>
            <person name="Brown T."/>
            <person name="Cohen L."/>
        </authorList>
    </citation>
    <scope>NUCLEOTIDE SEQUENCE</scope>
    <source>
        <strain evidence="3">CCMP1381</strain>
    </source>
</reference>
<evidence type="ECO:0000313" key="3">
    <source>
        <dbReference type="EMBL" id="CAD9453522.1"/>
    </source>
</evidence>
<evidence type="ECO:0000259" key="2">
    <source>
        <dbReference type="PROSITE" id="PS51184"/>
    </source>
</evidence>
<dbReference type="InterPro" id="IPR041667">
    <property type="entry name" value="Cupin_8"/>
</dbReference>
<dbReference type="PANTHER" id="PTHR12461">
    <property type="entry name" value="HYPOXIA-INDUCIBLE FACTOR 1 ALPHA INHIBITOR-RELATED"/>
    <property type="match status" value="1"/>
</dbReference>
<keyword evidence="1" id="KW-0812">Transmembrane</keyword>
<evidence type="ECO:0000256" key="1">
    <source>
        <dbReference type="SAM" id="Phobius"/>
    </source>
</evidence>
<keyword evidence="1" id="KW-1133">Transmembrane helix</keyword>
<organism evidence="3">
    <name type="scientific">Octactis speculum</name>
    <dbReference type="NCBI Taxonomy" id="3111310"/>
    <lineage>
        <taxon>Eukaryota</taxon>
        <taxon>Sar</taxon>
        <taxon>Stramenopiles</taxon>
        <taxon>Ochrophyta</taxon>
        <taxon>Dictyochophyceae</taxon>
        <taxon>Dictyochales</taxon>
        <taxon>Dictyochaceae</taxon>
        <taxon>Octactis</taxon>
    </lineage>
</organism>
<dbReference type="Gene3D" id="2.60.120.650">
    <property type="entry name" value="Cupin"/>
    <property type="match status" value="1"/>
</dbReference>
<proteinExistence type="predicted"/>
<dbReference type="Pfam" id="PF13621">
    <property type="entry name" value="Cupin_8"/>
    <property type="match status" value="1"/>
</dbReference>
<accession>A0A7S2GJF2</accession>
<keyword evidence="1" id="KW-0472">Membrane</keyword>
<dbReference type="EMBL" id="HBGS01042844">
    <property type="protein sequence ID" value="CAD9453522.1"/>
    <property type="molecule type" value="Transcribed_RNA"/>
</dbReference>
<sequence>MLRKRGYVACGPIVAALIVILVSNREGSQLDTKGWLPDTGVWFLHQLITSLLPFAPPRSWRTTDAAIWQRYQDAHGTKEAPMVPIDEPNLASLLAGETKLDLSRPAVLRGALNLTHLGWGLDWLAESPRGDMVVDYFSDASIPAKEGGSVPRSRAALRDIVSAFGIENATIFPKVGTEMVFHKYPHLLQDLPLDKYASIFGYRWFDPRYVGTLLTVPVFLSRGTKAFDTASSKGDDDDDDDAEITTTTTTKASSRTDLHCEPITNVCLHLVGRKRWTLVDPADSPGLRPALSPDGRAYVFANLDPDDPAITRVRRYSAMLEAGDILYVPAWWWHRVDYIEDQTALSMSLFHVNFEQMLGNNKLFFALVVPNLVKEVLGWNKQ</sequence>
<dbReference type="SUPFAM" id="SSF51197">
    <property type="entry name" value="Clavaminate synthase-like"/>
    <property type="match status" value="1"/>
</dbReference>